<dbReference type="GO" id="GO:0032993">
    <property type="term" value="C:protein-DNA complex"/>
    <property type="evidence" value="ECO:0007669"/>
    <property type="project" value="TreeGrafter"/>
</dbReference>
<dbReference type="PROSITE" id="PS51755">
    <property type="entry name" value="OMPR_PHOB"/>
    <property type="match status" value="1"/>
</dbReference>
<dbReference type="Pfam" id="PF00072">
    <property type="entry name" value="Response_reg"/>
    <property type="match status" value="2"/>
</dbReference>
<evidence type="ECO:0000259" key="6">
    <source>
        <dbReference type="PROSITE" id="PS50894"/>
    </source>
</evidence>
<keyword evidence="3" id="KW-0597">Phosphoprotein</keyword>
<feature type="domain" description="OmpR/PhoB-type" evidence="7">
    <location>
        <begin position="125"/>
        <end position="224"/>
    </location>
</feature>
<evidence type="ECO:0000313" key="8">
    <source>
        <dbReference type="EMBL" id="MBW4565020.1"/>
    </source>
</evidence>
<evidence type="ECO:0000256" key="3">
    <source>
        <dbReference type="PROSITE-ProRule" id="PRU00169"/>
    </source>
</evidence>
<dbReference type="SMART" id="SM00862">
    <property type="entry name" value="Trans_reg_C"/>
    <property type="match status" value="1"/>
</dbReference>
<proteinExistence type="predicted"/>
<comment type="caution">
    <text evidence="8">The sequence shown here is derived from an EMBL/GenBank/DDBJ whole genome shotgun (WGS) entry which is preliminary data.</text>
</comment>
<keyword evidence="1 4" id="KW-0238">DNA-binding</keyword>
<gene>
    <name evidence="8" type="ORF">KME32_28740</name>
</gene>
<organism evidence="8 9">
    <name type="scientific">Mojavia pulchra JT2-VF2</name>
    <dbReference type="NCBI Taxonomy" id="287848"/>
    <lineage>
        <taxon>Bacteria</taxon>
        <taxon>Bacillati</taxon>
        <taxon>Cyanobacteriota</taxon>
        <taxon>Cyanophyceae</taxon>
        <taxon>Nostocales</taxon>
        <taxon>Nostocaceae</taxon>
    </lineage>
</organism>
<dbReference type="Gene3D" id="1.10.10.10">
    <property type="entry name" value="Winged helix-like DNA-binding domain superfamily/Winged helix DNA-binding domain"/>
    <property type="match status" value="1"/>
</dbReference>
<dbReference type="InterPro" id="IPR036388">
    <property type="entry name" value="WH-like_DNA-bd_sf"/>
</dbReference>
<dbReference type="InterPro" id="IPR008207">
    <property type="entry name" value="Sig_transdc_His_kin_Hpt_dom"/>
</dbReference>
<feature type="modified residue" description="4-aspartylphosphate" evidence="3">
    <location>
        <position position="51"/>
    </location>
</feature>
<name>A0A951Q6E6_9NOST</name>
<dbReference type="AlphaFoldDB" id="A0A951Q6E6"/>
<sequence length="612" mass="67845">MKILLVEDDVPTATILSEVLTAEHYIVELAADGENGLALATLSNFDLILLDLLIPKLDGINLCRQLRAQGIQTPILLLTAKDQSADVVRGLDAGADDYVTKPYDIAQLLARIRALLRRGTTGLTPNLLSWGNLCVNTVSAEVTYEGKPISLSPKEYSLLGLFLRNPQRVFSRSDIIDHLWSFDSTPSEGAVTNLIKDLRHKLKNIGISAELLETVYGLGYRLKTPPTPDSEQAQAKRQKAITAINKTIERYKDTFAQRLTLLEQAQLVALHTGQLPLQIRQQASEEAHKLAGTLGSFGYEIGSKLAQAIEHLLIKEQDLTVEDAVKLSQLISQLKGLLSQPPMPLSVEQLVSIELPLVLAVVDKSFANELKMQATSWGVQIEVAASWENIQQNVSHSPKAILFQLNGEKLSQKSLKLLEKLKQQLPTTPIIVLADHDNLEHRVAVARLGIQQFLSKPIITQVFQTITQVISQGQSSQAKVMIVDDDPVMLDILSNLLQPWGLAVNTLQNPQKFWEVLTKITPDLLIIDLEMPTYTGIDLCRVVRQDSHWGNLPILVITVHTDTKSIQQVFAAGANDFISKPVVGAELITRVTSRIERYSVHQQNYEQTHPCH</sequence>
<feature type="domain" description="Response regulatory" evidence="5">
    <location>
        <begin position="356"/>
        <end position="471"/>
    </location>
</feature>
<evidence type="ECO:0000313" key="9">
    <source>
        <dbReference type="Proteomes" id="UP000715781"/>
    </source>
</evidence>
<protein>
    <submittedName>
        <fullName evidence="8">Response regulator</fullName>
    </submittedName>
</protein>
<reference evidence="8" key="1">
    <citation type="submission" date="2021-05" db="EMBL/GenBank/DDBJ databases">
        <authorList>
            <person name="Pietrasiak N."/>
            <person name="Ward R."/>
            <person name="Stajich J.E."/>
            <person name="Kurbessoian T."/>
        </authorList>
    </citation>
    <scope>NUCLEOTIDE SEQUENCE</scope>
    <source>
        <strain evidence="8">JT2-VF2</strain>
    </source>
</reference>
<dbReference type="InterPro" id="IPR001789">
    <property type="entry name" value="Sig_transdc_resp-reg_receiver"/>
</dbReference>
<dbReference type="GO" id="GO:0005829">
    <property type="term" value="C:cytosol"/>
    <property type="evidence" value="ECO:0007669"/>
    <property type="project" value="TreeGrafter"/>
</dbReference>
<evidence type="ECO:0000259" key="7">
    <source>
        <dbReference type="PROSITE" id="PS51755"/>
    </source>
</evidence>
<dbReference type="PANTHER" id="PTHR48111">
    <property type="entry name" value="REGULATOR OF RPOS"/>
    <property type="match status" value="1"/>
</dbReference>
<dbReference type="InterPro" id="IPR016032">
    <property type="entry name" value="Sig_transdc_resp-reg_C-effctor"/>
</dbReference>
<dbReference type="PANTHER" id="PTHR48111:SF15">
    <property type="entry name" value="OMPR SUBFAMILY"/>
    <property type="match status" value="1"/>
</dbReference>
<dbReference type="SUPFAM" id="SSF47226">
    <property type="entry name" value="Histidine-containing phosphotransfer domain, HPT domain"/>
    <property type="match status" value="1"/>
</dbReference>
<dbReference type="GO" id="GO:0006355">
    <property type="term" value="P:regulation of DNA-templated transcription"/>
    <property type="evidence" value="ECO:0007669"/>
    <property type="project" value="InterPro"/>
</dbReference>
<dbReference type="Pfam" id="PF01627">
    <property type="entry name" value="Hpt"/>
    <property type="match status" value="1"/>
</dbReference>
<feature type="domain" description="Response regulatory" evidence="5">
    <location>
        <begin position="2"/>
        <end position="116"/>
    </location>
</feature>
<dbReference type="PROSITE" id="PS50894">
    <property type="entry name" value="HPT"/>
    <property type="match status" value="1"/>
</dbReference>
<dbReference type="Pfam" id="PF00486">
    <property type="entry name" value="Trans_reg_C"/>
    <property type="match status" value="1"/>
</dbReference>
<dbReference type="EMBL" id="JAHHHN010000029">
    <property type="protein sequence ID" value="MBW4565020.1"/>
    <property type="molecule type" value="Genomic_DNA"/>
</dbReference>
<feature type="DNA-binding region" description="OmpR/PhoB-type" evidence="4">
    <location>
        <begin position="125"/>
        <end position="224"/>
    </location>
</feature>
<dbReference type="SUPFAM" id="SSF52172">
    <property type="entry name" value="CheY-like"/>
    <property type="match status" value="3"/>
</dbReference>
<comment type="caution">
    <text evidence="3">Lacks conserved residue(s) required for the propagation of feature annotation.</text>
</comment>
<dbReference type="SMART" id="SM00448">
    <property type="entry name" value="REC"/>
    <property type="match status" value="2"/>
</dbReference>
<dbReference type="PROSITE" id="PS50110">
    <property type="entry name" value="RESPONSE_REGULATORY"/>
    <property type="match status" value="3"/>
</dbReference>
<dbReference type="Gene3D" id="3.40.50.2300">
    <property type="match status" value="3"/>
</dbReference>
<dbReference type="GO" id="GO:0000156">
    <property type="term" value="F:phosphorelay response regulator activity"/>
    <property type="evidence" value="ECO:0007669"/>
    <property type="project" value="TreeGrafter"/>
</dbReference>
<evidence type="ECO:0000259" key="5">
    <source>
        <dbReference type="PROSITE" id="PS50110"/>
    </source>
</evidence>
<dbReference type="GO" id="GO:0000976">
    <property type="term" value="F:transcription cis-regulatory region binding"/>
    <property type="evidence" value="ECO:0007669"/>
    <property type="project" value="TreeGrafter"/>
</dbReference>
<evidence type="ECO:0000256" key="1">
    <source>
        <dbReference type="ARBA" id="ARBA00023125"/>
    </source>
</evidence>
<evidence type="ECO:0000256" key="2">
    <source>
        <dbReference type="PROSITE-ProRule" id="PRU00110"/>
    </source>
</evidence>
<dbReference type="InterPro" id="IPR036641">
    <property type="entry name" value="HPT_dom_sf"/>
</dbReference>
<feature type="modified residue" description="4-aspartylphosphate" evidence="3">
    <location>
        <position position="528"/>
    </location>
</feature>
<feature type="domain" description="Response regulatory" evidence="5">
    <location>
        <begin position="479"/>
        <end position="595"/>
    </location>
</feature>
<dbReference type="InterPro" id="IPR001867">
    <property type="entry name" value="OmpR/PhoB-type_DNA-bd"/>
</dbReference>
<accession>A0A951Q6E6</accession>
<dbReference type="InterPro" id="IPR011006">
    <property type="entry name" value="CheY-like_superfamily"/>
</dbReference>
<reference evidence="8" key="2">
    <citation type="journal article" date="2022" name="Microbiol. Resour. Announc.">
        <title>Metagenome Sequencing to Explore Phylogenomics of Terrestrial Cyanobacteria.</title>
        <authorList>
            <person name="Ward R.D."/>
            <person name="Stajich J.E."/>
            <person name="Johansen J.R."/>
            <person name="Huntemann M."/>
            <person name="Clum A."/>
            <person name="Foster B."/>
            <person name="Foster B."/>
            <person name="Roux S."/>
            <person name="Palaniappan K."/>
            <person name="Varghese N."/>
            <person name="Mukherjee S."/>
            <person name="Reddy T.B.K."/>
            <person name="Daum C."/>
            <person name="Copeland A."/>
            <person name="Chen I.A."/>
            <person name="Ivanova N.N."/>
            <person name="Kyrpides N.C."/>
            <person name="Shapiro N."/>
            <person name="Eloe-Fadrosh E.A."/>
            <person name="Pietrasiak N."/>
        </authorList>
    </citation>
    <scope>NUCLEOTIDE SEQUENCE</scope>
    <source>
        <strain evidence="8">JT2-VF2</strain>
    </source>
</reference>
<feature type="domain" description="HPt" evidence="6">
    <location>
        <begin position="248"/>
        <end position="348"/>
    </location>
</feature>
<feature type="modified residue" description="Phosphohistidine" evidence="2">
    <location>
        <position position="288"/>
    </location>
</feature>
<dbReference type="CDD" id="cd00383">
    <property type="entry name" value="trans_reg_C"/>
    <property type="match status" value="1"/>
</dbReference>
<dbReference type="SUPFAM" id="SSF46894">
    <property type="entry name" value="C-terminal effector domain of the bipartite response regulators"/>
    <property type="match status" value="1"/>
</dbReference>
<dbReference type="Proteomes" id="UP000715781">
    <property type="component" value="Unassembled WGS sequence"/>
</dbReference>
<evidence type="ECO:0000256" key="4">
    <source>
        <dbReference type="PROSITE-ProRule" id="PRU01091"/>
    </source>
</evidence>
<dbReference type="InterPro" id="IPR039420">
    <property type="entry name" value="WalR-like"/>
</dbReference>